<dbReference type="InterPro" id="IPR035996">
    <property type="entry name" value="4pyrrol_Methylase_sf"/>
</dbReference>
<dbReference type="UniPathway" id="UPA00148"/>
<dbReference type="Gene3D" id="3.30.950.10">
    <property type="entry name" value="Methyltransferase, Cobalt-precorrin-4 Transmethylase, Domain 2"/>
    <property type="match status" value="1"/>
</dbReference>
<dbReference type="InterPro" id="IPR014777">
    <property type="entry name" value="4pyrrole_Mease_sub1"/>
</dbReference>
<keyword evidence="3" id="KW-0169">Cobalamin biosynthesis</keyword>
<dbReference type="InterPro" id="IPR006364">
    <property type="entry name" value="CobI/CbiL/CobIJ_dom"/>
</dbReference>
<dbReference type="InterPro" id="IPR014776">
    <property type="entry name" value="4pyrrole_Mease_sub2"/>
</dbReference>
<sequence length="244" mass="26214">MTGQNHGTFYGVGVGPGDHELLTLKAVRVLSSCSCIYVPVSKFSRQGYVGEVARRYAGFDCEIREVVFCLSANTTERSRHWHETAVEIAARLRSGKDVALVTLGDAMLFSTYIYLLRALRDVDPGAAIETVPGISAYSMAAALTDVPLGQGKQSLLVMPAVTDMAEIESAVVDGRGLVLMKIGARLQAVIDVLERLGALERSVFVSRAGLPGQRVETDLRCLRDADEDAGNLAVIIVQASESRA</sequence>
<organism evidence="9 10">
    <name type="scientific">Trichloromonas acetexigens</name>
    <dbReference type="NCBI Taxonomy" id="38815"/>
    <lineage>
        <taxon>Bacteria</taxon>
        <taxon>Pseudomonadati</taxon>
        <taxon>Thermodesulfobacteriota</taxon>
        <taxon>Desulfuromonadia</taxon>
        <taxon>Desulfuromonadales</taxon>
        <taxon>Trichloromonadaceae</taxon>
        <taxon>Trichloromonas</taxon>
    </lineage>
</organism>
<keyword evidence="10" id="KW-1185">Reference proteome</keyword>
<keyword evidence="5 9" id="KW-0808">Transferase</keyword>
<comment type="similarity">
    <text evidence="2 7">Belongs to the precorrin methyltransferase family.</text>
</comment>
<dbReference type="AlphaFoldDB" id="A0A550J3H9"/>
<evidence type="ECO:0000313" key="10">
    <source>
        <dbReference type="Proteomes" id="UP000317155"/>
    </source>
</evidence>
<accession>A0A550J3H9</accession>
<comment type="caution">
    <text evidence="9">The sequence shown here is derived from an EMBL/GenBank/DDBJ whole genome shotgun (WGS) entry which is preliminary data.</text>
</comment>
<dbReference type="SUPFAM" id="SSF53790">
    <property type="entry name" value="Tetrapyrrole methylase"/>
    <property type="match status" value="1"/>
</dbReference>
<evidence type="ECO:0000313" key="9">
    <source>
        <dbReference type="EMBL" id="TRO77785.1"/>
    </source>
</evidence>
<keyword evidence="6" id="KW-0949">S-adenosyl-L-methionine</keyword>
<protein>
    <submittedName>
        <fullName evidence="9">Precorrin-2 C(20)-methyltransferase</fullName>
        <ecNumber evidence="9">2.1.1.130</ecNumber>
    </submittedName>
</protein>
<dbReference type="PANTHER" id="PTHR43467">
    <property type="entry name" value="COBALT-PRECORRIN-2 C(20)-METHYLTRANSFERASE"/>
    <property type="match status" value="1"/>
</dbReference>
<comment type="pathway">
    <text evidence="1">Cofactor biosynthesis; adenosylcobalamin biosynthesis.</text>
</comment>
<proteinExistence type="inferred from homology"/>
<evidence type="ECO:0000256" key="7">
    <source>
        <dbReference type="PIRNR" id="PIRNR036427"/>
    </source>
</evidence>
<dbReference type="CDD" id="cd11645">
    <property type="entry name" value="Precorrin_2_C20_MT"/>
    <property type="match status" value="1"/>
</dbReference>
<dbReference type="Gene3D" id="3.40.1010.10">
    <property type="entry name" value="Cobalt-precorrin-4 Transmethylase, Domain 1"/>
    <property type="match status" value="1"/>
</dbReference>
<evidence type="ECO:0000256" key="2">
    <source>
        <dbReference type="ARBA" id="ARBA00005879"/>
    </source>
</evidence>
<keyword evidence="4 9" id="KW-0489">Methyltransferase</keyword>
<dbReference type="PIRSF" id="PIRSF036427">
    <property type="entry name" value="Precrrn-2_mtase"/>
    <property type="match status" value="1"/>
</dbReference>
<dbReference type="Proteomes" id="UP000317155">
    <property type="component" value="Unassembled WGS sequence"/>
</dbReference>
<name>A0A550J3H9_9BACT</name>
<dbReference type="OrthoDB" id="9804789at2"/>
<dbReference type="RefSeq" id="WP_092056537.1">
    <property type="nucleotide sequence ID" value="NZ_FOJJ01000017.1"/>
</dbReference>
<gene>
    <name evidence="9" type="primary">cobI</name>
    <name evidence="9" type="ORF">FL622_17010</name>
</gene>
<dbReference type="EC" id="2.1.1.130" evidence="9"/>
<evidence type="ECO:0000256" key="4">
    <source>
        <dbReference type="ARBA" id="ARBA00022603"/>
    </source>
</evidence>
<evidence type="ECO:0000259" key="8">
    <source>
        <dbReference type="Pfam" id="PF00590"/>
    </source>
</evidence>
<dbReference type="NCBIfam" id="TIGR01467">
    <property type="entry name" value="cobI_cbiL"/>
    <property type="match status" value="1"/>
</dbReference>
<dbReference type="GO" id="GO:0009236">
    <property type="term" value="P:cobalamin biosynthetic process"/>
    <property type="evidence" value="ECO:0007669"/>
    <property type="project" value="UniProtKB-UniRule"/>
</dbReference>
<reference evidence="9 10" key="1">
    <citation type="submission" date="2019-07" db="EMBL/GenBank/DDBJ databases">
        <title>Insights of Desulfuromonas acetexigens electromicrobiology.</title>
        <authorList>
            <person name="Katuri K."/>
            <person name="Sapireddy V."/>
            <person name="Shaw D.R."/>
            <person name="Saikaly P."/>
        </authorList>
    </citation>
    <scope>NUCLEOTIDE SEQUENCE [LARGE SCALE GENOMIC DNA]</scope>
    <source>
        <strain evidence="9 10">2873</strain>
    </source>
</reference>
<evidence type="ECO:0000256" key="6">
    <source>
        <dbReference type="ARBA" id="ARBA00022691"/>
    </source>
</evidence>
<evidence type="ECO:0000256" key="1">
    <source>
        <dbReference type="ARBA" id="ARBA00004953"/>
    </source>
</evidence>
<dbReference type="GO" id="GO:0030788">
    <property type="term" value="F:precorrin-2 C20-methyltransferase activity"/>
    <property type="evidence" value="ECO:0007669"/>
    <property type="project" value="UniProtKB-EC"/>
</dbReference>
<feature type="domain" description="Tetrapyrrole methylase" evidence="8">
    <location>
        <begin position="8"/>
        <end position="217"/>
    </location>
</feature>
<dbReference type="InterPro" id="IPR000878">
    <property type="entry name" value="4pyrrol_Mease"/>
</dbReference>
<dbReference type="Pfam" id="PF00590">
    <property type="entry name" value="TP_methylase"/>
    <property type="match status" value="1"/>
</dbReference>
<dbReference type="PANTHER" id="PTHR43467:SF2">
    <property type="entry name" value="COBALT-PRECORRIN-2 C(20)-METHYLTRANSFERASE"/>
    <property type="match status" value="1"/>
</dbReference>
<evidence type="ECO:0000256" key="3">
    <source>
        <dbReference type="ARBA" id="ARBA00022573"/>
    </source>
</evidence>
<dbReference type="GO" id="GO:0032259">
    <property type="term" value="P:methylation"/>
    <property type="evidence" value="ECO:0007669"/>
    <property type="project" value="UniProtKB-KW"/>
</dbReference>
<evidence type="ECO:0000256" key="5">
    <source>
        <dbReference type="ARBA" id="ARBA00022679"/>
    </source>
</evidence>
<dbReference type="InterPro" id="IPR012382">
    <property type="entry name" value="CobI/CbiL"/>
</dbReference>
<dbReference type="EMBL" id="VJVV01000024">
    <property type="protein sequence ID" value="TRO77785.1"/>
    <property type="molecule type" value="Genomic_DNA"/>
</dbReference>